<keyword evidence="5 10" id="KW-0479">Metal-binding</keyword>
<evidence type="ECO:0000313" key="13">
    <source>
        <dbReference type="Proteomes" id="UP000190064"/>
    </source>
</evidence>
<comment type="cofactor">
    <cofactor evidence="10">
        <name>Mn(2+)</name>
        <dbReference type="ChEBI" id="CHEBI:29035"/>
    </cofactor>
    <text evidence="10">Binds 2 Mn(2+) ions per subunit in a binuclear metal center.</text>
</comment>
<evidence type="ECO:0000313" key="12">
    <source>
        <dbReference type="EMBL" id="OOV87655.1"/>
    </source>
</evidence>
<keyword evidence="7 10" id="KW-0443">Lipid metabolism</keyword>
<protein>
    <recommendedName>
        <fullName evidence="10">UDP-2,3-diacylglucosamine hydrolase</fullName>
        <ecNumber evidence="10">3.6.1.54</ecNumber>
    </recommendedName>
    <alternativeName>
        <fullName evidence="10">UDP-2,3-diacylglucosamine diphosphatase</fullName>
    </alternativeName>
</protein>
<evidence type="ECO:0000259" key="11">
    <source>
        <dbReference type="Pfam" id="PF00149"/>
    </source>
</evidence>
<dbReference type="InterPro" id="IPR004843">
    <property type="entry name" value="Calcineurin-like_PHP"/>
</dbReference>
<keyword evidence="13" id="KW-1185">Reference proteome</keyword>
<evidence type="ECO:0000256" key="7">
    <source>
        <dbReference type="ARBA" id="ARBA00023098"/>
    </source>
</evidence>
<dbReference type="NCBIfam" id="NF003743">
    <property type="entry name" value="PRK05340.1"/>
    <property type="match status" value="1"/>
</dbReference>
<keyword evidence="8 10" id="KW-0472">Membrane</keyword>
<reference evidence="12" key="1">
    <citation type="submission" date="2017-02" db="EMBL/GenBank/DDBJ databases">
        <title>Draft Genome Sequence of the Salt Water Bacterium Oceanospirillum linum ATCC 11336.</title>
        <authorList>
            <person name="Trachtenberg A.M."/>
            <person name="Carney J.G."/>
            <person name="Linnane J.D."/>
            <person name="Rheaume B.A."/>
            <person name="Pitts N.L."/>
            <person name="Mykles D.L."/>
            <person name="Maclea K.S."/>
        </authorList>
    </citation>
    <scope>NUCLEOTIDE SEQUENCE [LARGE SCALE GENOMIC DNA]</scope>
    <source>
        <strain evidence="12">ATCC 11336</strain>
    </source>
</reference>
<dbReference type="CDD" id="cd07398">
    <property type="entry name" value="MPP_YbbF-LpxH"/>
    <property type="match status" value="1"/>
</dbReference>
<proteinExistence type="inferred from homology"/>
<dbReference type="InterPro" id="IPR010138">
    <property type="entry name" value="UDP-diacylglucosamine_Hdrlase"/>
</dbReference>
<feature type="domain" description="Calcineurin-like phosphoesterase" evidence="11">
    <location>
        <begin position="1"/>
        <end position="196"/>
    </location>
</feature>
<feature type="binding site" evidence="10">
    <location>
        <position position="41"/>
    </location>
    <ligand>
        <name>Mn(2+)</name>
        <dbReference type="ChEBI" id="CHEBI:29035"/>
        <label>1</label>
    </ligand>
</feature>
<dbReference type="InterPro" id="IPR043461">
    <property type="entry name" value="LpxH-like"/>
</dbReference>
<accession>A0A1T1HCU8</accession>
<evidence type="ECO:0000256" key="8">
    <source>
        <dbReference type="ARBA" id="ARBA00023136"/>
    </source>
</evidence>
<evidence type="ECO:0000256" key="4">
    <source>
        <dbReference type="ARBA" id="ARBA00022556"/>
    </source>
</evidence>
<evidence type="ECO:0000256" key="1">
    <source>
        <dbReference type="ARBA" id="ARBA00022475"/>
    </source>
</evidence>
<dbReference type="AlphaFoldDB" id="A0A1T1HCU8"/>
<dbReference type="InterPro" id="IPR029052">
    <property type="entry name" value="Metallo-depent_PP-like"/>
</dbReference>
<feature type="binding site" evidence="10">
    <location>
        <position position="10"/>
    </location>
    <ligand>
        <name>Mn(2+)</name>
        <dbReference type="ChEBI" id="CHEBI:29035"/>
        <label>1</label>
    </ligand>
</feature>
<dbReference type="PANTHER" id="PTHR34990">
    <property type="entry name" value="UDP-2,3-DIACYLGLUCOSAMINE HYDROLASE-RELATED"/>
    <property type="match status" value="1"/>
</dbReference>
<keyword evidence="9 10" id="KW-0464">Manganese</keyword>
<dbReference type="GO" id="GO:0019897">
    <property type="term" value="C:extrinsic component of plasma membrane"/>
    <property type="evidence" value="ECO:0007669"/>
    <property type="project" value="UniProtKB-UniRule"/>
</dbReference>
<keyword evidence="2 10" id="KW-0444">Lipid biosynthesis</keyword>
<feature type="binding site" evidence="10">
    <location>
        <position position="80"/>
    </location>
    <ligand>
        <name>Mn(2+)</name>
        <dbReference type="ChEBI" id="CHEBI:29035"/>
        <label>2</label>
    </ligand>
</feature>
<evidence type="ECO:0000256" key="6">
    <source>
        <dbReference type="ARBA" id="ARBA00022801"/>
    </source>
</evidence>
<feature type="binding site" evidence="10">
    <location>
        <position position="159"/>
    </location>
    <ligand>
        <name>substrate</name>
    </ligand>
</feature>
<feature type="binding site" evidence="10">
    <location>
        <position position="194"/>
    </location>
    <ligand>
        <name>Mn(2+)</name>
        <dbReference type="ChEBI" id="CHEBI:29035"/>
        <label>1</label>
    </ligand>
</feature>
<dbReference type="Pfam" id="PF00149">
    <property type="entry name" value="Metallophos"/>
    <property type="match status" value="1"/>
</dbReference>
<comment type="similarity">
    <text evidence="10">Belongs to the LpxH family.</text>
</comment>
<gene>
    <name evidence="10" type="primary">lpxH</name>
    <name evidence="12" type="ORF">BTA35_0206435</name>
</gene>
<dbReference type="RefSeq" id="WP_078318993.1">
    <property type="nucleotide sequence ID" value="NZ_FXTS01000002.1"/>
</dbReference>
<keyword evidence="6 10" id="KW-0378">Hydrolase</keyword>
<keyword evidence="3 10" id="KW-0997">Cell inner membrane</keyword>
<comment type="pathway">
    <text evidence="10">Glycolipid biosynthesis; lipid IV(A) biosynthesis; lipid IV(A) from (3R)-3-hydroxytetradecanoyl-[acyl-carrier-protein] and UDP-N-acetyl-alpha-D-glucosamine: step 4/6.</text>
</comment>
<comment type="function">
    <text evidence="10">Hydrolyzes the pyrophosphate bond of UDP-2,3-diacylglucosamine to yield 2,3-diacylglucosamine 1-phosphate (lipid X) and UMP by catalyzing the attack of water at the alpha-P atom. Involved in the biosynthesis of lipid A, a phosphorylated glycolipid that anchors the lipopolysaccharide to the outer membrane of the cell.</text>
</comment>
<evidence type="ECO:0000256" key="5">
    <source>
        <dbReference type="ARBA" id="ARBA00022723"/>
    </source>
</evidence>
<dbReference type="HAMAP" id="MF_00575">
    <property type="entry name" value="LpxH"/>
    <property type="match status" value="1"/>
</dbReference>
<feature type="binding site" evidence="10">
    <location>
        <position position="192"/>
    </location>
    <ligand>
        <name>Mn(2+)</name>
        <dbReference type="ChEBI" id="CHEBI:29035"/>
        <label>2</label>
    </ligand>
</feature>
<dbReference type="GO" id="GO:0008758">
    <property type="term" value="F:UDP-2,3-diacylglucosamine hydrolase activity"/>
    <property type="evidence" value="ECO:0007669"/>
    <property type="project" value="UniProtKB-UniRule"/>
</dbReference>
<name>A0A1T1HCU8_OCELI</name>
<feature type="binding site" evidence="10">
    <location>
        <begin position="80"/>
        <end position="81"/>
    </location>
    <ligand>
        <name>substrate</name>
    </ligand>
</feature>
<dbReference type="GO" id="GO:0009245">
    <property type="term" value="P:lipid A biosynthetic process"/>
    <property type="evidence" value="ECO:0007669"/>
    <property type="project" value="UniProtKB-UniRule"/>
</dbReference>
<sequence length="238" mass="27401">MKQLFISDLHLKDLNAPITQTFFAFLDQKAAMADELYILGDFFEYWIGDDAISELSDKIAARLKDLKENHKTDLYFMVGNRDFLVGKNYCERAGMQLIEEPYKLPGTNILLCHGDAECTTDTEYQKVRQVLRNPQWQQDFLNKTLEERMIFAEQARAQSKEHQAGYELTDLNDDAINALLEANQTDILIHGHTHKPGIQAVAEQGHKRVTLSDWDHEIWYAEIKDSGPPKLCQFTHIA</sequence>
<feature type="binding site" evidence="10">
    <location>
        <position position="113"/>
    </location>
    <ligand>
        <name>Mn(2+)</name>
        <dbReference type="ChEBI" id="CHEBI:29035"/>
        <label>2</label>
    </ligand>
</feature>
<dbReference type="Gene3D" id="3.60.21.10">
    <property type="match status" value="1"/>
</dbReference>
<dbReference type="STRING" id="966.BTA35_0206435"/>
<dbReference type="PANTHER" id="PTHR34990:SF1">
    <property type="entry name" value="UDP-2,3-DIACYLGLUCOSAMINE HYDROLASE"/>
    <property type="match status" value="1"/>
</dbReference>
<evidence type="ECO:0000256" key="2">
    <source>
        <dbReference type="ARBA" id="ARBA00022516"/>
    </source>
</evidence>
<keyword evidence="4 10" id="KW-0441">Lipid A biosynthesis</keyword>
<keyword evidence="1 10" id="KW-1003">Cell membrane</keyword>
<evidence type="ECO:0000256" key="3">
    <source>
        <dbReference type="ARBA" id="ARBA00022519"/>
    </source>
</evidence>
<dbReference type="GO" id="GO:0030145">
    <property type="term" value="F:manganese ion binding"/>
    <property type="evidence" value="ECO:0007669"/>
    <property type="project" value="UniProtKB-UniRule"/>
</dbReference>
<dbReference type="EC" id="3.6.1.54" evidence="10"/>
<feature type="binding site" evidence="10">
    <location>
        <position position="8"/>
    </location>
    <ligand>
        <name>Mn(2+)</name>
        <dbReference type="ChEBI" id="CHEBI:29035"/>
        <label>1</label>
    </ligand>
</feature>
<feature type="binding site" evidence="10">
    <location>
        <position position="41"/>
    </location>
    <ligand>
        <name>Mn(2+)</name>
        <dbReference type="ChEBI" id="CHEBI:29035"/>
        <label>2</label>
    </ligand>
</feature>
<feature type="binding site" evidence="10">
    <location>
        <position position="192"/>
    </location>
    <ligand>
        <name>substrate</name>
    </ligand>
</feature>
<organism evidence="12 13">
    <name type="scientific">Oceanospirillum linum</name>
    <dbReference type="NCBI Taxonomy" id="966"/>
    <lineage>
        <taxon>Bacteria</taxon>
        <taxon>Pseudomonadati</taxon>
        <taxon>Pseudomonadota</taxon>
        <taxon>Gammaproteobacteria</taxon>
        <taxon>Oceanospirillales</taxon>
        <taxon>Oceanospirillaceae</taxon>
        <taxon>Oceanospirillum</taxon>
    </lineage>
</organism>
<dbReference type="EMBL" id="MTSD02000002">
    <property type="protein sequence ID" value="OOV87655.1"/>
    <property type="molecule type" value="Genomic_DNA"/>
</dbReference>
<feature type="binding site" evidence="10">
    <location>
        <position position="121"/>
    </location>
    <ligand>
        <name>substrate</name>
    </ligand>
</feature>
<comment type="catalytic activity">
    <reaction evidence="10">
        <text>UDP-2-N,3-O-bis[(3R)-3-hydroxytetradecanoyl]-alpha-D-glucosamine + H2O = 2-N,3-O-bis[(3R)-3-hydroxytetradecanoyl]-alpha-D-glucosaminyl 1-phosphate + UMP + 2 H(+)</text>
        <dbReference type="Rhea" id="RHEA:25213"/>
        <dbReference type="ChEBI" id="CHEBI:15377"/>
        <dbReference type="ChEBI" id="CHEBI:15378"/>
        <dbReference type="ChEBI" id="CHEBI:57865"/>
        <dbReference type="ChEBI" id="CHEBI:57957"/>
        <dbReference type="ChEBI" id="CHEBI:78847"/>
        <dbReference type="EC" id="3.6.1.54"/>
    </reaction>
</comment>
<dbReference type="SUPFAM" id="SSF56300">
    <property type="entry name" value="Metallo-dependent phosphatases"/>
    <property type="match status" value="1"/>
</dbReference>
<feature type="binding site" evidence="10">
    <location>
        <position position="163"/>
    </location>
    <ligand>
        <name>substrate</name>
    </ligand>
</feature>
<dbReference type="UniPathway" id="UPA00359">
    <property type="reaction ID" value="UER00480"/>
</dbReference>
<comment type="caution">
    <text evidence="12">The sequence shown here is derived from an EMBL/GenBank/DDBJ whole genome shotgun (WGS) entry which is preliminary data.</text>
</comment>
<comment type="subcellular location">
    <subcellularLocation>
        <location evidence="10">Cell inner membrane</location>
        <topology evidence="10">Peripheral membrane protein</topology>
        <orientation evidence="10">Cytoplasmic side</orientation>
    </subcellularLocation>
</comment>
<dbReference type="GO" id="GO:0005737">
    <property type="term" value="C:cytoplasm"/>
    <property type="evidence" value="ECO:0007669"/>
    <property type="project" value="InterPro"/>
</dbReference>
<evidence type="ECO:0000256" key="9">
    <source>
        <dbReference type="ARBA" id="ARBA00023211"/>
    </source>
</evidence>
<evidence type="ECO:0000256" key="10">
    <source>
        <dbReference type="HAMAP-Rule" id="MF_00575"/>
    </source>
</evidence>
<comment type="caution">
    <text evidence="10">Lacks conserved residue(s) required for the propagation of feature annotation.</text>
</comment>
<dbReference type="NCBIfam" id="TIGR01854">
    <property type="entry name" value="lipid_A_lpxH"/>
    <property type="match status" value="1"/>
</dbReference>
<dbReference type="Proteomes" id="UP000190064">
    <property type="component" value="Unassembled WGS sequence"/>
</dbReference>